<dbReference type="Proteomes" id="UP000218811">
    <property type="component" value="Unassembled WGS sequence"/>
</dbReference>
<dbReference type="OMA" id="AHICERH"/>
<proteinExistence type="predicted"/>
<dbReference type="CDD" id="cd09917">
    <property type="entry name" value="F-box_SF"/>
    <property type="match status" value="1"/>
</dbReference>
<evidence type="ECO:0000313" key="5">
    <source>
        <dbReference type="Proteomes" id="UP000218811"/>
    </source>
</evidence>
<dbReference type="AlphaFoldDB" id="A0A2H3JRV6"/>
<gene>
    <name evidence="4" type="ORF">WOLCODRAFT_136912</name>
</gene>
<evidence type="ECO:0000256" key="2">
    <source>
        <dbReference type="SAM" id="MobiDB-lite"/>
    </source>
</evidence>
<dbReference type="InterPro" id="IPR036047">
    <property type="entry name" value="F-box-like_dom_sf"/>
</dbReference>
<dbReference type="SMART" id="SM00256">
    <property type="entry name" value="FBOX"/>
    <property type="match status" value="1"/>
</dbReference>
<evidence type="ECO:0000259" key="3">
    <source>
        <dbReference type="PROSITE" id="PS50181"/>
    </source>
</evidence>
<name>A0A2H3JRV6_WOLCO</name>
<protein>
    <recommendedName>
        <fullName evidence="3">F-box domain-containing protein</fullName>
    </recommendedName>
</protein>
<organism evidence="4 5">
    <name type="scientific">Wolfiporia cocos (strain MD-104)</name>
    <name type="common">Brown rot fungus</name>
    <dbReference type="NCBI Taxonomy" id="742152"/>
    <lineage>
        <taxon>Eukaryota</taxon>
        <taxon>Fungi</taxon>
        <taxon>Dikarya</taxon>
        <taxon>Basidiomycota</taxon>
        <taxon>Agaricomycotina</taxon>
        <taxon>Agaricomycetes</taxon>
        <taxon>Polyporales</taxon>
        <taxon>Phaeolaceae</taxon>
        <taxon>Wolfiporia</taxon>
    </lineage>
</organism>
<accession>A0A2H3JRV6</accession>
<sequence>MTKGKLDGHAHKTSTKGGRGRSTIARGRKKTAPAKRMRKAKPCFLPQMPLDILHLIFGLLGPRELLSLARTNRGFRQTLLADNARPIWKSARMRWPGGSPDCPPDVSEARWAHLLFGDTKCDMRRCRSKDVPTNFTLRRRVCEACMVKHLIVDRKFVKIFPDYDKSILELIPSGNAGCRSRFWERKKCQYYWDGDIHNMSKQVDTYLEDIRLRKAEAEDAFLSFKSARIAHVEYVIEHAQVCLKWQEEQEHLRQAEERFRREQARLRIQARRDKIFNRFEELGYERRDIDHLDGDVLRVDAELTEDDWREARARLEPEIIYRRTKRLKREREALIERRKCVVNEACTAFKKTLPPLQWSTFPPFNELYKLEGFSVLINDPSSDELEPHRCAHVLETLPPFIAARRDDIRSILLEKLPPNLVVQAGSVGTDTISDPLSLVTAIFQHSVPSWRGYLEDDPILYTLGDVLAYLSDHTVGYTRFVQDISFSQAGHNAVVSLLTLLGLDVHTTTPGELNKLDARLICMRCEIGCQYRYAMNWKQCVRHHMYYSTRGTVDHSMPEWMLLDANNIRQLNVQNNARSDFDLRRDWSCAHCSSHFKITVNRPDVVTHVHKAHNVPKPEEGVDFFNSKPHRLPSNDPAVFVLGT</sequence>
<feature type="coiled-coil region" evidence="1">
    <location>
        <begin position="245"/>
        <end position="272"/>
    </location>
</feature>
<feature type="region of interest" description="Disordered" evidence="2">
    <location>
        <begin position="1"/>
        <end position="38"/>
    </location>
</feature>
<dbReference type="OrthoDB" id="2751668at2759"/>
<keyword evidence="5" id="KW-1185">Reference proteome</keyword>
<feature type="compositionally biased region" description="Basic and acidic residues" evidence="2">
    <location>
        <begin position="1"/>
        <end position="10"/>
    </location>
</feature>
<dbReference type="Pfam" id="PF00646">
    <property type="entry name" value="F-box"/>
    <property type="match status" value="1"/>
</dbReference>
<keyword evidence="1" id="KW-0175">Coiled coil</keyword>
<dbReference type="PROSITE" id="PS50181">
    <property type="entry name" value="FBOX"/>
    <property type="match status" value="1"/>
</dbReference>
<reference evidence="4 5" key="1">
    <citation type="journal article" date="2012" name="Science">
        <title>The Paleozoic origin of enzymatic lignin decomposition reconstructed from 31 fungal genomes.</title>
        <authorList>
            <person name="Floudas D."/>
            <person name="Binder M."/>
            <person name="Riley R."/>
            <person name="Barry K."/>
            <person name="Blanchette R.A."/>
            <person name="Henrissat B."/>
            <person name="Martinez A.T."/>
            <person name="Otillar R."/>
            <person name="Spatafora J.W."/>
            <person name="Yadav J.S."/>
            <person name="Aerts A."/>
            <person name="Benoit I."/>
            <person name="Boyd A."/>
            <person name="Carlson A."/>
            <person name="Copeland A."/>
            <person name="Coutinho P.M."/>
            <person name="de Vries R.P."/>
            <person name="Ferreira P."/>
            <person name="Findley K."/>
            <person name="Foster B."/>
            <person name="Gaskell J."/>
            <person name="Glotzer D."/>
            <person name="Gorecki P."/>
            <person name="Heitman J."/>
            <person name="Hesse C."/>
            <person name="Hori C."/>
            <person name="Igarashi K."/>
            <person name="Jurgens J.A."/>
            <person name="Kallen N."/>
            <person name="Kersten P."/>
            <person name="Kohler A."/>
            <person name="Kuees U."/>
            <person name="Kumar T.K.A."/>
            <person name="Kuo A."/>
            <person name="LaButti K."/>
            <person name="Larrondo L.F."/>
            <person name="Lindquist E."/>
            <person name="Ling A."/>
            <person name="Lombard V."/>
            <person name="Lucas S."/>
            <person name="Lundell T."/>
            <person name="Martin R."/>
            <person name="McLaughlin D.J."/>
            <person name="Morgenstern I."/>
            <person name="Morin E."/>
            <person name="Murat C."/>
            <person name="Nagy L.G."/>
            <person name="Nolan M."/>
            <person name="Ohm R.A."/>
            <person name="Patyshakuliyeva A."/>
            <person name="Rokas A."/>
            <person name="Ruiz-Duenas F.J."/>
            <person name="Sabat G."/>
            <person name="Salamov A."/>
            <person name="Samejima M."/>
            <person name="Schmutz J."/>
            <person name="Slot J.C."/>
            <person name="St John F."/>
            <person name="Stenlid J."/>
            <person name="Sun H."/>
            <person name="Sun S."/>
            <person name="Syed K."/>
            <person name="Tsang A."/>
            <person name="Wiebenga A."/>
            <person name="Young D."/>
            <person name="Pisabarro A."/>
            <person name="Eastwood D.C."/>
            <person name="Martin F."/>
            <person name="Cullen D."/>
            <person name="Grigoriev I.V."/>
            <person name="Hibbett D.S."/>
        </authorList>
    </citation>
    <scope>NUCLEOTIDE SEQUENCE [LARGE SCALE GENOMIC DNA]</scope>
    <source>
        <strain evidence="4 5">MD-104</strain>
    </source>
</reference>
<evidence type="ECO:0000256" key="1">
    <source>
        <dbReference type="SAM" id="Coils"/>
    </source>
</evidence>
<dbReference type="SUPFAM" id="SSF81383">
    <property type="entry name" value="F-box domain"/>
    <property type="match status" value="1"/>
</dbReference>
<dbReference type="EMBL" id="KB468053">
    <property type="protein sequence ID" value="PCH40498.1"/>
    <property type="molecule type" value="Genomic_DNA"/>
</dbReference>
<dbReference type="InterPro" id="IPR001810">
    <property type="entry name" value="F-box_dom"/>
</dbReference>
<feature type="domain" description="F-box" evidence="3">
    <location>
        <begin position="42"/>
        <end position="91"/>
    </location>
</feature>
<feature type="compositionally biased region" description="Basic residues" evidence="2">
    <location>
        <begin position="26"/>
        <end position="38"/>
    </location>
</feature>
<dbReference type="STRING" id="742152.A0A2H3JRV6"/>
<evidence type="ECO:0000313" key="4">
    <source>
        <dbReference type="EMBL" id="PCH40498.1"/>
    </source>
</evidence>